<accession>A0A5B7ESI8</accession>
<gene>
    <name evidence="2" type="ORF">E2C01_029841</name>
</gene>
<keyword evidence="1" id="KW-0472">Membrane</keyword>
<proteinExistence type="predicted"/>
<keyword evidence="1" id="KW-1133">Transmembrane helix</keyword>
<reference evidence="2 3" key="1">
    <citation type="submission" date="2019-05" db="EMBL/GenBank/DDBJ databases">
        <title>Another draft genome of Portunus trituberculatus and its Hox gene families provides insights of decapod evolution.</title>
        <authorList>
            <person name="Jeong J.-H."/>
            <person name="Song I."/>
            <person name="Kim S."/>
            <person name="Choi T."/>
            <person name="Kim D."/>
            <person name="Ryu S."/>
            <person name="Kim W."/>
        </authorList>
    </citation>
    <scope>NUCLEOTIDE SEQUENCE [LARGE SCALE GENOMIC DNA]</scope>
    <source>
        <tissue evidence="2">Muscle</tissue>
    </source>
</reference>
<evidence type="ECO:0000256" key="1">
    <source>
        <dbReference type="SAM" id="Phobius"/>
    </source>
</evidence>
<keyword evidence="3" id="KW-1185">Reference proteome</keyword>
<evidence type="ECO:0000313" key="2">
    <source>
        <dbReference type="EMBL" id="MPC36385.1"/>
    </source>
</evidence>
<organism evidence="2 3">
    <name type="scientific">Portunus trituberculatus</name>
    <name type="common">Swimming crab</name>
    <name type="synonym">Neptunus trituberculatus</name>
    <dbReference type="NCBI Taxonomy" id="210409"/>
    <lineage>
        <taxon>Eukaryota</taxon>
        <taxon>Metazoa</taxon>
        <taxon>Ecdysozoa</taxon>
        <taxon>Arthropoda</taxon>
        <taxon>Crustacea</taxon>
        <taxon>Multicrustacea</taxon>
        <taxon>Malacostraca</taxon>
        <taxon>Eumalacostraca</taxon>
        <taxon>Eucarida</taxon>
        <taxon>Decapoda</taxon>
        <taxon>Pleocyemata</taxon>
        <taxon>Brachyura</taxon>
        <taxon>Eubrachyura</taxon>
        <taxon>Portunoidea</taxon>
        <taxon>Portunidae</taxon>
        <taxon>Portuninae</taxon>
        <taxon>Portunus</taxon>
    </lineage>
</organism>
<sequence length="135" mass="14700">MIVDLQGEVKRRQRSNTSMGDNIIFGTAMGGLFGVGALIVAPYALAGYQDLNKTKKPAHVPAARVEPKGIMETLHLWSAVLFHNFSPPLFLDTTTTTTSSSSSSSFFTPRQLCHQLFKACFLALGQSPSYMKSKS</sequence>
<feature type="transmembrane region" description="Helical" evidence="1">
    <location>
        <begin position="23"/>
        <end position="46"/>
    </location>
</feature>
<dbReference type="AlphaFoldDB" id="A0A5B7ESI8"/>
<comment type="caution">
    <text evidence="2">The sequence shown here is derived from an EMBL/GenBank/DDBJ whole genome shotgun (WGS) entry which is preliminary data.</text>
</comment>
<dbReference type="Proteomes" id="UP000324222">
    <property type="component" value="Unassembled WGS sequence"/>
</dbReference>
<evidence type="ECO:0000313" key="3">
    <source>
        <dbReference type="Proteomes" id="UP000324222"/>
    </source>
</evidence>
<dbReference type="EMBL" id="VSRR010003504">
    <property type="protein sequence ID" value="MPC36385.1"/>
    <property type="molecule type" value="Genomic_DNA"/>
</dbReference>
<keyword evidence="1" id="KW-0812">Transmembrane</keyword>
<protein>
    <submittedName>
        <fullName evidence="2">Uncharacterized protein</fullName>
    </submittedName>
</protein>
<name>A0A5B7ESI8_PORTR</name>